<keyword evidence="1" id="KW-0472">Membrane</keyword>
<keyword evidence="3" id="KW-1185">Reference proteome</keyword>
<sequence length="325" mass="35715">MLPVVAPKFPIPPTSTSMFLPRLGVAGLSRRLLSSPSLVSSRLSSKRLALTPAHRAVSVFATFPRPAVARLGIAPGLRSYATPRAARRAVKGQLSGEQWPWHVVANPPVGMEEIERVIFARGNKTLGKTFWAMAIIFTFGIVNWVLLPSPHEAIEKGIKPEKERNVMGLPLETFFTWVTGGWVAICGAIAVGGLFMMSRFVSRLSLVQQKAVNAPPAKARKFLRMGTAVQGVLPFFRTPREVPIAAVQVELLRGRKTRSGEREVNPYLKLSINDPNASAVLRLLDRVATYRLDFSENDLSGDGEMVLSMQRLEDVFGGLDYSQGR</sequence>
<reference evidence="2" key="1">
    <citation type="journal article" date="2023" name="BMC Genomics">
        <title>Chromosome-level genome assemblies of Cutaneotrichosporon spp. (Trichosporonales, Basidiomycota) reveal imbalanced evolution between nucleotide sequences and chromosome synteny.</title>
        <authorList>
            <person name="Kobayashi Y."/>
            <person name="Kayamori A."/>
            <person name="Aoki K."/>
            <person name="Shiwa Y."/>
            <person name="Matsutani M."/>
            <person name="Fujita N."/>
            <person name="Sugita T."/>
            <person name="Iwasaki W."/>
            <person name="Tanaka N."/>
            <person name="Takashima M."/>
        </authorList>
    </citation>
    <scope>NUCLEOTIDE SEQUENCE</scope>
    <source>
        <strain evidence="2">HIS016</strain>
    </source>
</reference>
<dbReference type="EMBL" id="BTCM01000002">
    <property type="protein sequence ID" value="GMK55397.1"/>
    <property type="molecule type" value="Genomic_DNA"/>
</dbReference>
<dbReference type="Proteomes" id="UP001222932">
    <property type="component" value="Unassembled WGS sequence"/>
</dbReference>
<evidence type="ECO:0000313" key="3">
    <source>
        <dbReference type="Proteomes" id="UP001222932"/>
    </source>
</evidence>
<feature type="transmembrane region" description="Helical" evidence="1">
    <location>
        <begin position="129"/>
        <end position="147"/>
    </location>
</feature>
<proteinExistence type="predicted"/>
<protein>
    <submittedName>
        <fullName evidence="2">Uncharacterized protein</fullName>
    </submittedName>
</protein>
<reference evidence="2" key="2">
    <citation type="submission" date="2023-06" db="EMBL/GenBank/DDBJ databases">
        <authorList>
            <person name="Kobayashi Y."/>
            <person name="Kayamori A."/>
            <person name="Aoki K."/>
            <person name="Shiwa Y."/>
            <person name="Fujita N."/>
            <person name="Sugita T."/>
            <person name="Iwasaki W."/>
            <person name="Tanaka N."/>
            <person name="Takashima M."/>
        </authorList>
    </citation>
    <scope>NUCLEOTIDE SEQUENCE</scope>
    <source>
        <strain evidence="2">HIS016</strain>
    </source>
</reference>
<comment type="caution">
    <text evidence="2">The sequence shown here is derived from an EMBL/GenBank/DDBJ whole genome shotgun (WGS) entry which is preliminary data.</text>
</comment>
<feature type="transmembrane region" description="Helical" evidence="1">
    <location>
        <begin position="174"/>
        <end position="196"/>
    </location>
</feature>
<keyword evidence="1" id="KW-1133">Transmembrane helix</keyword>
<organism evidence="2 3">
    <name type="scientific">Cutaneotrichosporon spelunceum</name>
    <dbReference type="NCBI Taxonomy" id="1672016"/>
    <lineage>
        <taxon>Eukaryota</taxon>
        <taxon>Fungi</taxon>
        <taxon>Dikarya</taxon>
        <taxon>Basidiomycota</taxon>
        <taxon>Agaricomycotina</taxon>
        <taxon>Tremellomycetes</taxon>
        <taxon>Trichosporonales</taxon>
        <taxon>Trichosporonaceae</taxon>
        <taxon>Cutaneotrichosporon</taxon>
    </lineage>
</organism>
<keyword evidence="1" id="KW-0812">Transmembrane</keyword>
<evidence type="ECO:0000256" key="1">
    <source>
        <dbReference type="SAM" id="Phobius"/>
    </source>
</evidence>
<dbReference type="AlphaFoldDB" id="A0AAD3TRA2"/>
<name>A0AAD3TRA2_9TREE</name>
<gene>
    <name evidence="2" type="ORF">CspeluHIS016_0204530</name>
</gene>
<accession>A0AAD3TRA2</accession>
<evidence type="ECO:0000313" key="2">
    <source>
        <dbReference type="EMBL" id="GMK55397.1"/>
    </source>
</evidence>